<feature type="transmembrane region" description="Helical" evidence="1">
    <location>
        <begin position="12"/>
        <end position="35"/>
    </location>
</feature>
<feature type="transmembrane region" description="Helical" evidence="1">
    <location>
        <begin position="55"/>
        <end position="79"/>
    </location>
</feature>
<dbReference type="AlphaFoldDB" id="A0A378I4B4"/>
<keyword evidence="3" id="KW-1185">Reference proteome</keyword>
<keyword evidence="1" id="KW-0812">Transmembrane</keyword>
<dbReference type="Proteomes" id="UP000254968">
    <property type="component" value="Unassembled WGS sequence"/>
</dbReference>
<accession>A0A378I4B4</accession>
<proteinExistence type="predicted"/>
<gene>
    <name evidence="2" type="ORF">NCTC13315_02398</name>
</gene>
<sequence length="161" mass="18079">MTSLVQGRQTLLAAGLLLGIGLGGFFDGIVFHQILQAHNMLSNIIIPNTVANIEINMFWDGVFHAFTWIMTIIGLWLLWKSFQEKNLQSGTYFFGAILVGFGCFNIVEGIIDHLILQLHHVIQRTSAANQLYSDMAFLISGIILVAIGIWLMKKQPMIYKQ</sequence>
<evidence type="ECO:0000313" key="3">
    <source>
        <dbReference type="Proteomes" id="UP000254968"/>
    </source>
</evidence>
<name>A0A378I4B4_9GAMM</name>
<feature type="transmembrane region" description="Helical" evidence="1">
    <location>
        <begin position="131"/>
        <end position="152"/>
    </location>
</feature>
<reference evidence="2 3" key="1">
    <citation type="submission" date="2018-06" db="EMBL/GenBank/DDBJ databases">
        <authorList>
            <consortium name="Pathogen Informatics"/>
            <person name="Doyle S."/>
        </authorList>
    </citation>
    <scope>NUCLEOTIDE SEQUENCE [LARGE SCALE GENOMIC DNA]</scope>
    <source>
        <strain evidence="2 3">NCTC13315</strain>
    </source>
</reference>
<organism evidence="2 3">
    <name type="scientific">Legionella beliardensis</name>
    <dbReference type="NCBI Taxonomy" id="91822"/>
    <lineage>
        <taxon>Bacteria</taxon>
        <taxon>Pseudomonadati</taxon>
        <taxon>Pseudomonadota</taxon>
        <taxon>Gammaproteobacteria</taxon>
        <taxon>Legionellales</taxon>
        <taxon>Legionellaceae</taxon>
        <taxon>Legionella</taxon>
    </lineage>
</organism>
<evidence type="ECO:0000313" key="2">
    <source>
        <dbReference type="EMBL" id="STX29843.1"/>
    </source>
</evidence>
<evidence type="ECO:0000256" key="1">
    <source>
        <dbReference type="SAM" id="Phobius"/>
    </source>
</evidence>
<dbReference type="OrthoDB" id="5190099at2"/>
<dbReference type="Pfam" id="PF10002">
    <property type="entry name" value="DUF2243"/>
    <property type="match status" value="1"/>
</dbReference>
<dbReference type="RefSeq" id="WP_115303504.1">
    <property type="nucleotide sequence ID" value="NZ_CAAAHO010000002.1"/>
</dbReference>
<dbReference type="InterPro" id="IPR018719">
    <property type="entry name" value="DUF2243_membrane"/>
</dbReference>
<feature type="transmembrane region" description="Helical" evidence="1">
    <location>
        <begin position="91"/>
        <end position="111"/>
    </location>
</feature>
<keyword evidence="1" id="KW-1133">Transmembrane helix</keyword>
<dbReference type="EMBL" id="UGNV01000001">
    <property type="protein sequence ID" value="STX29843.1"/>
    <property type="molecule type" value="Genomic_DNA"/>
</dbReference>
<keyword evidence="1" id="KW-0472">Membrane</keyword>
<protein>
    <submittedName>
        <fullName evidence="2">Predicted membrane protein</fullName>
    </submittedName>
</protein>